<dbReference type="PANTHER" id="PTHR33745:SF8">
    <property type="entry name" value="BLUE-LIGHT PHOTORECEPTOR"/>
    <property type="match status" value="1"/>
</dbReference>
<dbReference type="AlphaFoldDB" id="A0A285N8W2"/>
<reference evidence="3" key="1">
    <citation type="submission" date="2017-09" db="EMBL/GenBank/DDBJ databases">
        <authorList>
            <person name="Varghese N."/>
            <person name="Submissions S."/>
        </authorList>
    </citation>
    <scope>NUCLEOTIDE SEQUENCE [LARGE SCALE GENOMIC DNA]</scope>
    <source>
        <strain evidence="3">CGMCC 1.8913</strain>
    </source>
</reference>
<keyword evidence="3" id="KW-1185">Reference proteome</keyword>
<dbReference type="PANTHER" id="PTHR33745">
    <property type="entry name" value="RSBT ANTAGONIST PROTEIN RSBS-RELATED"/>
    <property type="match status" value="1"/>
</dbReference>
<dbReference type="InterPro" id="IPR036513">
    <property type="entry name" value="STAS_dom_sf"/>
</dbReference>
<dbReference type="SUPFAM" id="SSF55785">
    <property type="entry name" value="PYP-like sensor domain (PAS domain)"/>
    <property type="match status" value="1"/>
</dbReference>
<dbReference type="Gene3D" id="3.30.750.24">
    <property type="entry name" value="STAS domain"/>
    <property type="match status" value="1"/>
</dbReference>
<dbReference type="InterPro" id="IPR051932">
    <property type="entry name" value="Bact_StressResp_Reg"/>
</dbReference>
<gene>
    <name evidence="2" type="ORF">SAMN05421503_0930</name>
</gene>
<dbReference type="SUPFAM" id="SSF52091">
    <property type="entry name" value="SpoIIaa-like"/>
    <property type="match status" value="1"/>
</dbReference>
<protein>
    <submittedName>
        <fullName evidence="2">PAS domain S-box-containing protein</fullName>
    </submittedName>
</protein>
<dbReference type="InterPro" id="IPR035965">
    <property type="entry name" value="PAS-like_dom_sf"/>
</dbReference>
<evidence type="ECO:0000259" key="1">
    <source>
        <dbReference type="PROSITE" id="PS50801"/>
    </source>
</evidence>
<dbReference type="PROSITE" id="PS50801">
    <property type="entry name" value="STAS"/>
    <property type="match status" value="1"/>
</dbReference>
<dbReference type="NCBIfam" id="TIGR00229">
    <property type="entry name" value="sensory_box"/>
    <property type="match status" value="1"/>
</dbReference>
<dbReference type="Gene3D" id="3.30.450.20">
    <property type="entry name" value="PAS domain"/>
    <property type="match status" value="1"/>
</dbReference>
<feature type="domain" description="STAS" evidence="1">
    <location>
        <begin position="137"/>
        <end position="248"/>
    </location>
</feature>
<dbReference type="CDD" id="cd00130">
    <property type="entry name" value="PAS"/>
    <property type="match status" value="1"/>
</dbReference>
<organism evidence="2 3">
    <name type="scientific">Terribacillus aidingensis</name>
    <dbReference type="NCBI Taxonomy" id="586416"/>
    <lineage>
        <taxon>Bacteria</taxon>
        <taxon>Bacillati</taxon>
        <taxon>Bacillota</taxon>
        <taxon>Bacilli</taxon>
        <taxon>Bacillales</taxon>
        <taxon>Bacillaceae</taxon>
        <taxon>Terribacillus</taxon>
    </lineage>
</organism>
<dbReference type="CDD" id="cd07041">
    <property type="entry name" value="STAS_RsbR_RsbS_like"/>
    <property type="match status" value="1"/>
</dbReference>
<dbReference type="Pfam" id="PF01740">
    <property type="entry name" value="STAS"/>
    <property type="match status" value="1"/>
</dbReference>
<dbReference type="Pfam" id="PF13426">
    <property type="entry name" value="PAS_9"/>
    <property type="match status" value="1"/>
</dbReference>
<dbReference type="EMBL" id="OBEK01000001">
    <property type="protein sequence ID" value="SNZ05357.1"/>
    <property type="molecule type" value="Genomic_DNA"/>
</dbReference>
<dbReference type="Proteomes" id="UP000219356">
    <property type="component" value="Unassembled WGS sequence"/>
</dbReference>
<dbReference type="InterPro" id="IPR002645">
    <property type="entry name" value="STAS_dom"/>
</dbReference>
<evidence type="ECO:0000313" key="3">
    <source>
        <dbReference type="Proteomes" id="UP000219356"/>
    </source>
</evidence>
<name>A0A285N8W2_9BACI</name>
<proteinExistence type="predicted"/>
<accession>A0A285N8W2</accession>
<sequence length="255" mass="28531">MMNENIEDINYKEVIEYSLEPLIVHSQLKIIYINKAAEVFFRASREEVIGQSPLVIFKDTSKPAITKRISGAYNKPAEIIEETVYRMDGTSVDVELYCHPIKIGNIKAIQTYVRDLTEKKQLEKIQGEINNKINELTATIVPLLGGIAVLPLSGAIDQDRATKLLQLVPENVKKHKVSKLIIDCSGIHKIDALVTDYLFRINNVLNLLGVQTIITGLRPQLAINVVELGINLEGIITFSSVMDALRFSGVEYTIK</sequence>
<dbReference type="InterPro" id="IPR000014">
    <property type="entry name" value="PAS"/>
</dbReference>
<evidence type="ECO:0000313" key="2">
    <source>
        <dbReference type="EMBL" id="SNZ05357.1"/>
    </source>
</evidence>